<feature type="compositionally biased region" description="Pro residues" evidence="4">
    <location>
        <begin position="1220"/>
        <end position="1244"/>
    </location>
</feature>
<evidence type="ECO:0000256" key="3">
    <source>
        <dbReference type="SAM" id="Coils"/>
    </source>
</evidence>
<feature type="compositionally biased region" description="Basic and acidic residues" evidence="4">
    <location>
        <begin position="628"/>
        <end position="639"/>
    </location>
</feature>
<feature type="compositionally biased region" description="Basic and acidic residues" evidence="4">
    <location>
        <begin position="1500"/>
        <end position="1512"/>
    </location>
</feature>
<accession>A0A1B6GEH2</accession>
<dbReference type="Gene3D" id="1.25.40.90">
    <property type="match status" value="1"/>
</dbReference>
<gene>
    <name evidence="7" type="ORF">g.14848</name>
</gene>
<keyword evidence="3" id="KW-0175">Coiled coil</keyword>
<dbReference type="SMART" id="SM00582">
    <property type="entry name" value="RPR"/>
    <property type="match status" value="1"/>
</dbReference>
<feature type="region of interest" description="Disordered" evidence="4">
    <location>
        <begin position="249"/>
        <end position="272"/>
    </location>
</feature>
<feature type="region of interest" description="Disordered" evidence="4">
    <location>
        <begin position="784"/>
        <end position="808"/>
    </location>
</feature>
<feature type="compositionally biased region" description="Basic and acidic residues" evidence="4">
    <location>
        <begin position="1144"/>
        <end position="1155"/>
    </location>
</feature>
<feature type="coiled-coil region" evidence="3">
    <location>
        <begin position="306"/>
        <end position="333"/>
    </location>
</feature>
<dbReference type="InterPro" id="IPR008942">
    <property type="entry name" value="ENTH_VHS"/>
</dbReference>
<feature type="region of interest" description="Disordered" evidence="4">
    <location>
        <begin position="1775"/>
        <end position="1804"/>
    </location>
</feature>
<dbReference type="PANTHER" id="PTHR23140:SF4">
    <property type="entry name" value="PROTEIN CBR-NRD-1"/>
    <property type="match status" value="1"/>
</dbReference>
<dbReference type="EMBL" id="GECZ01009066">
    <property type="protein sequence ID" value="JAS60703.1"/>
    <property type="molecule type" value="Transcribed_RNA"/>
</dbReference>
<feature type="compositionally biased region" description="Low complexity" evidence="4">
    <location>
        <begin position="1410"/>
        <end position="1422"/>
    </location>
</feature>
<feature type="compositionally biased region" description="Basic residues" evidence="4">
    <location>
        <begin position="428"/>
        <end position="446"/>
    </location>
</feature>
<feature type="compositionally biased region" description="Basic and acidic residues" evidence="4">
    <location>
        <begin position="843"/>
        <end position="857"/>
    </location>
</feature>
<evidence type="ECO:0008006" key="8">
    <source>
        <dbReference type="Google" id="ProtNLM"/>
    </source>
</evidence>
<feature type="compositionally biased region" description="Low complexity" evidence="4">
    <location>
        <begin position="1351"/>
        <end position="1364"/>
    </location>
</feature>
<feature type="compositionally biased region" description="Polar residues" evidence="4">
    <location>
        <begin position="1460"/>
        <end position="1473"/>
    </location>
</feature>
<feature type="region of interest" description="Disordered" evidence="4">
    <location>
        <begin position="1500"/>
        <end position="1525"/>
    </location>
</feature>
<dbReference type="PROSITE" id="PS51391">
    <property type="entry name" value="CID"/>
    <property type="match status" value="1"/>
</dbReference>
<feature type="region of interest" description="Disordered" evidence="4">
    <location>
        <begin position="843"/>
        <end position="1473"/>
    </location>
</feature>
<organism evidence="7">
    <name type="scientific">Cuerna arida</name>
    <dbReference type="NCBI Taxonomy" id="1464854"/>
    <lineage>
        <taxon>Eukaryota</taxon>
        <taxon>Metazoa</taxon>
        <taxon>Ecdysozoa</taxon>
        <taxon>Arthropoda</taxon>
        <taxon>Hexapoda</taxon>
        <taxon>Insecta</taxon>
        <taxon>Pterygota</taxon>
        <taxon>Neoptera</taxon>
        <taxon>Paraneoptera</taxon>
        <taxon>Hemiptera</taxon>
        <taxon>Auchenorrhyncha</taxon>
        <taxon>Membracoidea</taxon>
        <taxon>Cicadellidae</taxon>
        <taxon>Cicadellinae</taxon>
        <taxon>Proconiini</taxon>
        <taxon>Cuerna</taxon>
    </lineage>
</organism>
<dbReference type="CDD" id="cd12227">
    <property type="entry name" value="RRM_SCAF4_SCAF8"/>
    <property type="match status" value="1"/>
</dbReference>
<evidence type="ECO:0000259" key="5">
    <source>
        <dbReference type="PROSITE" id="PS50102"/>
    </source>
</evidence>
<feature type="compositionally biased region" description="Polar residues" evidence="4">
    <location>
        <begin position="1788"/>
        <end position="1804"/>
    </location>
</feature>
<dbReference type="FunFam" id="1.25.40.90:FF:000004">
    <property type="entry name" value="splicing factor, arginine/serine-rich 15"/>
    <property type="match status" value="1"/>
</dbReference>
<feature type="compositionally biased region" description="Basic and acidic residues" evidence="4">
    <location>
        <begin position="1081"/>
        <end position="1095"/>
    </location>
</feature>
<proteinExistence type="predicted"/>
<dbReference type="InterPro" id="IPR035979">
    <property type="entry name" value="RBD_domain_sf"/>
</dbReference>
<name>A0A1B6GEH2_9HEMI</name>
<feature type="compositionally biased region" description="Low complexity" evidence="4">
    <location>
        <begin position="412"/>
        <end position="426"/>
    </location>
</feature>
<dbReference type="PROSITE" id="PS50102">
    <property type="entry name" value="RRM"/>
    <property type="match status" value="1"/>
</dbReference>
<feature type="compositionally biased region" description="Polar residues" evidence="4">
    <location>
        <begin position="1439"/>
        <end position="1450"/>
    </location>
</feature>
<feature type="compositionally biased region" description="Low complexity" evidence="4">
    <location>
        <begin position="375"/>
        <end position="384"/>
    </location>
</feature>
<feature type="compositionally biased region" description="Basic and acidic residues" evidence="4">
    <location>
        <begin position="894"/>
        <end position="1074"/>
    </location>
</feature>
<evidence type="ECO:0000313" key="7">
    <source>
        <dbReference type="EMBL" id="JAS60703.1"/>
    </source>
</evidence>
<evidence type="ECO:0000256" key="4">
    <source>
        <dbReference type="SAM" id="MobiDB-lite"/>
    </source>
</evidence>
<keyword evidence="1 2" id="KW-0694">RNA-binding</keyword>
<dbReference type="InterPro" id="IPR000504">
    <property type="entry name" value="RRM_dom"/>
</dbReference>
<dbReference type="InterPro" id="IPR006569">
    <property type="entry name" value="CID_dom"/>
</dbReference>
<feature type="region of interest" description="Disordered" evidence="4">
    <location>
        <begin position="628"/>
        <end position="685"/>
    </location>
</feature>
<feature type="compositionally biased region" description="Basic and acidic residues" evidence="4">
    <location>
        <begin position="393"/>
        <end position="410"/>
    </location>
</feature>
<dbReference type="SUPFAM" id="SSF54928">
    <property type="entry name" value="RNA-binding domain, RBD"/>
    <property type="match status" value="1"/>
</dbReference>
<dbReference type="CDD" id="cd16983">
    <property type="entry name" value="CID_SCAF8_like"/>
    <property type="match status" value="1"/>
</dbReference>
<dbReference type="InterPro" id="IPR051485">
    <property type="entry name" value="SR-CTD_assoc_factor"/>
</dbReference>
<feature type="compositionally biased region" description="Basic and acidic residues" evidence="4">
    <location>
        <begin position="1776"/>
        <end position="1787"/>
    </location>
</feature>
<feature type="compositionally biased region" description="Polar residues" evidence="4">
    <location>
        <begin position="1100"/>
        <end position="1110"/>
    </location>
</feature>
<feature type="domain" description="RRM" evidence="5">
    <location>
        <begin position="503"/>
        <end position="575"/>
    </location>
</feature>
<dbReference type="Gene3D" id="3.30.70.330">
    <property type="match status" value="1"/>
</dbReference>
<dbReference type="Pfam" id="PF00076">
    <property type="entry name" value="RRM_1"/>
    <property type="match status" value="1"/>
</dbReference>
<evidence type="ECO:0000256" key="1">
    <source>
        <dbReference type="ARBA" id="ARBA00022884"/>
    </source>
</evidence>
<dbReference type="Pfam" id="PF04818">
    <property type="entry name" value="CID"/>
    <property type="match status" value="1"/>
</dbReference>
<feature type="compositionally biased region" description="Basic and acidic residues" evidence="4">
    <location>
        <begin position="462"/>
        <end position="483"/>
    </location>
</feature>
<protein>
    <recommendedName>
        <fullName evidence="8">RRM domain-containing protein</fullName>
    </recommendedName>
</protein>
<evidence type="ECO:0000259" key="6">
    <source>
        <dbReference type="PROSITE" id="PS51391"/>
    </source>
</evidence>
<dbReference type="GO" id="GO:0005634">
    <property type="term" value="C:nucleus"/>
    <property type="evidence" value="ECO:0007669"/>
    <property type="project" value="TreeGrafter"/>
</dbReference>
<reference evidence="7" key="1">
    <citation type="submission" date="2015-11" db="EMBL/GenBank/DDBJ databases">
        <title>De novo transcriptome assembly of four potential Pierce s Disease insect vectors from Arizona vineyards.</title>
        <authorList>
            <person name="Tassone E.E."/>
        </authorList>
    </citation>
    <scope>NUCLEOTIDE SEQUENCE</scope>
</reference>
<feature type="region of interest" description="Disordered" evidence="4">
    <location>
        <begin position="358"/>
        <end position="491"/>
    </location>
</feature>
<dbReference type="PANTHER" id="PTHR23140">
    <property type="entry name" value="RNA PROCESSING PROTEIN LD23810P"/>
    <property type="match status" value="1"/>
</dbReference>
<feature type="domain" description="CID" evidence="6">
    <location>
        <begin position="1"/>
        <end position="139"/>
    </location>
</feature>
<sequence length="1804" mass="202406">MELVKQFNAELSSLYESKPPISKAKMTSITRTAIKAIKLYKHVVQSVEKFIQKCKPEYKVPGLYVIDSIVRQSRHQFGTEKDVFAPRFARNLQQTFVNLFNCPAEDKSKVIRVLNLWQKNAVFESDVIQPLFDLADPNHPVHKEQAASNGITPVKPVPAANITPKTVSSKKEGATAGWINQLHTEPNSASVPSNQGKPHTAGQVDVNIIQQLQQLQSLLLDQQSDKSMTQNKDADQIKFDKKLLDFDYGEEEDEDGTPAQHHHQQQQQQQQVVAGLDSIGSILSNPEVLRQLQTLQQTLSNPQQMRQQQQLDMEEKLRKIQEMRQQEEEFDKHLAQTVPNLPFADECELKPVGELTGFPGMDLSQPPPGYPSQQKLLVPPGMMLKPPPSPLEDGEHVGSDGDERMGHAEDGPSVVVLDSDSPSDSPAHNRRRRRRSRSRSRSHRRSRSDSRSRSRSKRKRSSSYDDKDWEKLKQREAEKEKERERKRKGLPPLKKNHLAVCSTTLWIGHLSKLVQQEELSDTFGEFGDIVSIDLIPPRGCAFICMNRRQDAYRALQDLKHHKLQGKAITLAWAPGKGMKGKEYKDYWEVEQGVSYIPWSKMTPDIDLELLEEGGMIDEESFPEWLKEKQKKNKDEDLHRSQSSSQAGDDETSKGTELDIPVPAPTLPGYIPLPEGPQPDMKVTQPPPNMPPMMAAGPPLGMMPPFGLPNVPRLLGPMGMAMGPGLMPNVPLGVPPPGMQSLMANPLMHQQMMSRMPQPVGSPFNPPPGVGLLGGHPQLSQIPLPGSQDKGKAGLAPLGVPPPTDASGLPPFADPLMQIPFTLPPQLQMPGMGMLTRAPVTEKRVDDLTESNEKRDSSPSRNDNQFGRPPPQFSPMSLMKIPPPMTIPPPNQANSEDKDEREMKDKDYRDTMKDYKDRDKERERDRDYRNKRDRDYRGDRDYRDRFDKDYRERDKDYREKDRERRERKDRSREREKDEKSEIDFREKDAKSDEKDRRDDSLKEDKNYRDRNDRDKGRNRDRERDRDRDRGRDRMSKWNDRDRERGRDRERDDKRVRDRERDRSKEVKGSSERDKGGSAGLQDRLRNMTHDQDRGGEFSRGSMESDSFQGPGNSKFGPRNDVFHQDGFAPDMHGHHPNNRQGFDGRGLRDIFDHRGPPPEGFDPRGPPPDGFGGRGGPLLDKFGPRGPPPDGFGPRGPPPDGFDPRGPPPGNFGPPDGFNPRGPPPDFDGQGPPPENFNMRGPPPDNFNRGMLPDNFGPGIPPPDNFPIRGPPGDEFGPHGHPPFEGFSGGPPGEFQPRIRIEFFARGRGRGGLQDNFRGRGGRGGPMFSPRGGGPRGPRPGWMEGQGPSPPKAGFGFPPRGFAPPDQGPERFGPPVFEDSGRGRGGQSLKNRGRGFQGRPDERRREDEEAGAPSPKRSSRWSNPSPPPSFSQAAEVRSQAMDSANHGQSREVNVAEVAAKQNESCSDISTDNNGINDLNLCEKDITQENSNTCDIEDVLKSQKASEENNEHSMESNTVSQHSADQHHLTDIPETYSSSNCNVDTDSSDLRQTISEQEISSCFSQKSQSLQDSEMMDSSVPVCNENELHTSTSFLAKSQSVETTESSTTVETNFPESMSITEEKGVSSLMGDQVSFSEDTETMHSYVEQTSLVETSKHENSFNQNFIQPAVETELKTPEVEKSSGYKNDQEIQSVNIERSQNESQPNIFIEEQGQNYALKGNCESLVLDDVSSSFSSDHQEQKLSSDNQTSESIDLFTPQLKLPAVIEPESFSNIEFHSNRTDIEHHPSETSVSPKESSIEQVDES</sequence>
<dbReference type="GO" id="GO:0003723">
    <property type="term" value="F:RNA binding"/>
    <property type="evidence" value="ECO:0007669"/>
    <property type="project" value="UniProtKB-UniRule"/>
</dbReference>
<dbReference type="SUPFAM" id="SSF48464">
    <property type="entry name" value="ENTH/VHS domain"/>
    <property type="match status" value="1"/>
</dbReference>
<feature type="compositionally biased region" description="Pro residues" evidence="4">
    <location>
        <begin position="1184"/>
        <end position="1211"/>
    </location>
</feature>
<evidence type="ECO:0000256" key="2">
    <source>
        <dbReference type="PROSITE-ProRule" id="PRU00176"/>
    </source>
</evidence>
<feature type="compositionally biased region" description="Pro residues" evidence="4">
    <location>
        <begin position="1156"/>
        <end position="1168"/>
    </location>
</feature>
<dbReference type="SMART" id="SM00360">
    <property type="entry name" value="RRM"/>
    <property type="match status" value="1"/>
</dbReference>
<dbReference type="InterPro" id="IPR012677">
    <property type="entry name" value="Nucleotide-bd_a/b_plait_sf"/>
</dbReference>
<feature type="compositionally biased region" description="Pro residues" evidence="4">
    <location>
        <begin position="880"/>
        <end position="890"/>
    </location>
</feature>